<dbReference type="AlphaFoldDB" id="A0A917YHW1"/>
<keyword evidence="4" id="KW-1185">Reference proteome</keyword>
<comment type="similarity">
    <text evidence="1 2">Belongs to the UPF0145 family.</text>
</comment>
<protein>
    <recommendedName>
        <fullName evidence="2">UPF0145 protein GCM10010991_07780</fullName>
    </recommendedName>
</protein>
<evidence type="ECO:0000256" key="1">
    <source>
        <dbReference type="ARBA" id="ARBA00010751"/>
    </source>
</evidence>
<proteinExistence type="inferred from homology"/>
<dbReference type="Gene3D" id="3.30.110.70">
    <property type="entry name" value="Hypothetical protein apc22750. Chain B"/>
    <property type="match status" value="1"/>
</dbReference>
<dbReference type="Proteomes" id="UP000598196">
    <property type="component" value="Unassembled WGS sequence"/>
</dbReference>
<dbReference type="PANTHER" id="PTHR34068:SF1">
    <property type="entry name" value="UPF0145 PROTEIN YBJQ"/>
    <property type="match status" value="1"/>
</dbReference>
<organism evidence="3 4">
    <name type="scientific">Gemmobacter aquaticus</name>
    <dbReference type="NCBI Taxonomy" id="490185"/>
    <lineage>
        <taxon>Bacteria</taxon>
        <taxon>Pseudomonadati</taxon>
        <taxon>Pseudomonadota</taxon>
        <taxon>Alphaproteobacteria</taxon>
        <taxon>Rhodobacterales</taxon>
        <taxon>Paracoccaceae</taxon>
        <taxon>Gemmobacter</taxon>
    </lineage>
</organism>
<dbReference type="Pfam" id="PF01906">
    <property type="entry name" value="YbjQ_1"/>
    <property type="match status" value="1"/>
</dbReference>
<dbReference type="InterPro" id="IPR002765">
    <property type="entry name" value="UPF0145_YbjQ-like"/>
</dbReference>
<evidence type="ECO:0000313" key="3">
    <source>
        <dbReference type="EMBL" id="GGO26785.1"/>
    </source>
</evidence>
<sequence>MAKCSQCGTSIWRLDSINGMCPSCAAEAETRRKALLAALPDRKVQEDLALKERSERSKRLILTTETSAHDLVIAERLGVVAAECVFGMHLFKDLFAEMRDLFGGRSEAVQNTLKDARKVALEELRSEAAELGADAVIGVDLDYSEISGGGKSMLFLVASGTAVKLKGTT</sequence>
<dbReference type="PANTHER" id="PTHR34068">
    <property type="entry name" value="UPF0145 PROTEIN YBJQ"/>
    <property type="match status" value="1"/>
</dbReference>
<dbReference type="HAMAP" id="MF_00338">
    <property type="entry name" value="UPF0145"/>
    <property type="match status" value="1"/>
</dbReference>
<evidence type="ECO:0000313" key="4">
    <source>
        <dbReference type="Proteomes" id="UP000598196"/>
    </source>
</evidence>
<accession>A0A917YHW1</accession>
<dbReference type="SUPFAM" id="SSF117782">
    <property type="entry name" value="YbjQ-like"/>
    <property type="match status" value="1"/>
</dbReference>
<reference evidence="3 4" key="1">
    <citation type="journal article" date="2014" name="Int. J. Syst. Evol. Microbiol.">
        <title>Complete genome sequence of Corynebacterium casei LMG S-19264T (=DSM 44701T), isolated from a smear-ripened cheese.</title>
        <authorList>
            <consortium name="US DOE Joint Genome Institute (JGI-PGF)"/>
            <person name="Walter F."/>
            <person name="Albersmeier A."/>
            <person name="Kalinowski J."/>
            <person name="Ruckert C."/>
        </authorList>
    </citation>
    <scope>NUCLEOTIDE SEQUENCE [LARGE SCALE GENOMIC DNA]</scope>
    <source>
        <strain evidence="3 4">CGMCC 1.7029</strain>
    </source>
</reference>
<comment type="caution">
    <text evidence="3">The sequence shown here is derived from an EMBL/GenBank/DDBJ whole genome shotgun (WGS) entry which is preliminary data.</text>
</comment>
<name>A0A917YHW1_9RHOB</name>
<dbReference type="EMBL" id="BMLP01000001">
    <property type="protein sequence ID" value="GGO26785.1"/>
    <property type="molecule type" value="Genomic_DNA"/>
</dbReference>
<gene>
    <name evidence="3" type="ORF">GCM10010991_07780</name>
</gene>
<dbReference type="InterPro" id="IPR035439">
    <property type="entry name" value="UPF0145_dom_sf"/>
</dbReference>
<evidence type="ECO:0000256" key="2">
    <source>
        <dbReference type="HAMAP-Rule" id="MF_00338"/>
    </source>
</evidence>